<comment type="subunit">
    <text evidence="3 10">Homodimer and heterodimers.</text>
</comment>
<evidence type="ECO:0000256" key="5">
    <source>
        <dbReference type="ARBA" id="ARBA00022692"/>
    </source>
</evidence>
<dbReference type="InterPro" id="IPR044173">
    <property type="entry name" value="CASPL"/>
</dbReference>
<feature type="transmembrane region" description="Helical" evidence="10">
    <location>
        <begin position="347"/>
        <end position="369"/>
    </location>
</feature>
<reference evidence="12" key="1">
    <citation type="submission" date="2019-03" db="EMBL/GenBank/DDBJ databases">
        <authorList>
            <person name="Mank J."/>
            <person name="Almeida P."/>
        </authorList>
    </citation>
    <scope>NUCLEOTIDE SEQUENCE</scope>
    <source>
        <strain evidence="12">78183</strain>
    </source>
</reference>
<dbReference type="GO" id="GO:0005886">
    <property type="term" value="C:plasma membrane"/>
    <property type="evidence" value="ECO:0007669"/>
    <property type="project" value="UniProtKB-SubCell"/>
</dbReference>
<feature type="domain" description="Casparian strip membrane protein" evidence="11">
    <location>
        <begin position="209"/>
        <end position="357"/>
    </location>
</feature>
<dbReference type="InterPro" id="IPR006702">
    <property type="entry name" value="CASP_dom"/>
</dbReference>
<evidence type="ECO:0000256" key="9">
    <source>
        <dbReference type="ARBA" id="ARBA00025302"/>
    </source>
</evidence>
<keyword evidence="5 10" id="KW-0812">Transmembrane</keyword>
<evidence type="ECO:0000259" key="11">
    <source>
        <dbReference type="Pfam" id="PF04535"/>
    </source>
</evidence>
<dbReference type="Pfam" id="PF04535">
    <property type="entry name" value="CASP_dom"/>
    <property type="match status" value="2"/>
</dbReference>
<evidence type="ECO:0000256" key="2">
    <source>
        <dbReference type="ARBA" id="ARBA00007651"/>
    </source>
</evidence>
<feature type="transmembrane region" description="Helical" evidence="10">
    <location>
        <begin position="163"/>
        <end position="182"/>
    </location>
</feature>
<protein>
    <recommendedName>
        <fullName evidence="10">CASP-like protein</fullName>
    </recommendedName>
</protein>
<dbReference type="PANTHER" id="PTHR36488">
    <property type="entry name" value="CASP-LIKE PROTEIN 1U1"/>
    <property type="match status" value="1"/>
</dbReference>
<feature type="transmembrane region" description="Helical" evidence="10">
    <location>
        <begin position="73"/>
        <end position="97"/>
    </location>
</feature>
<evidence type="ECO:0000256" key="7">
    <source>
        <dbReference type="ARBA" id="ARBA00023136"/>
    </source>
</evidence>
<evidence type="ECO:0000256" key="10">
    <source>
        <dbReference type="RuleBase" id="RU361233"/>
    </source>
</evidence>
<feature type="transmembrane region" description="Helical" evidence="10">
    <location>
        <begin position="259"/>
        <end position="282"/>
    </location>
</feature>
<sequence length="372" mass="38754">MMNESTAVDMPESSSVSKGKAPLIAASMNEKGGYKKGVAIFDFILRLAAIVTALAAAASMGTSDETLPFFTQFFQFFVIAMAIVAGYLVLSLPFSIVAIVRPHAAGPRLLLLILDTVALTLNTAAGAAAAAIVYLAHNGNASANWLAICQQFGDFCQKVSGSVVASFITVVILVFLVVLVEIPADTNAAAKGTAPLIAVSGHGKGGYKRGLAIFDVVLRLGAVAATLAAAAIMGTSDQTLPFFTQFFQFQASYDDLPTFQFFVIAMAIVSGYLVLSLPFSIVAIIRPRATAPRLLLIILDTVALTLNMAAAGAATAIVYLAHNGNSGANWLAICNQFGDFCQKSSGAVVASFIAAVVLLVLIVISALALRKH</sequence>
<gene>
    <name evidence="12" type="ORF">SVIM_LOCUS72725</name>
</gene>
<keyword evidence="8" id="KW-0961">Cell wall biogenesis/degradation</keyword>
<proteinExistence type="inferred from homology"/>
<keyword evidence="6 10" id="KW-1133">Transmembrane helix</keyword>
<feature type="transmembrane region" description="Helical" evidence="10">
    <location>
        <begin position="294"/>
        <end position="321"/>
    </location>
</feature>
<organism evidence="12">
    <name type="scientific">Salix viminalis</name>
    <name type="common">Common osier</name>
    <name type="synonym">Basket willow</name>
    <dbReference type="NCBI Taxonomy" id="40686"/>
    <lineage>
        <taxon>Eukaryota</taxon>
        <taxon>Viridiplantae</taxon>
        <taxon>Streptophyta</taxon>
        <taxon>Embryophyta</taxon>
        <taxon>Tracheophyta</taxon>
        <taxon>Spermatophyta</taxon>
        <taxon>Magnoliopsida</taxon>
        <taxon>eudicotyledons</taxon>
        <taxon>Gunneridae</taxon>
        <taxon>Pentapetalae</taxon>
        <taxon>rosids</taxon>
        <taxon>fabids</taxon>
        <taxon>Malpighiales</taxon>
        <taxon>Salicaceae</taxon>
        <taxon>Saliceae</taxon>
        <taxon>Salix</taxon>
    </lineage>
</organism>
<evidence type="ECO:0000256" key="6">
    <source>
        <dbReference type="ARBA" id="ARBA00022989"/>
    </source>
</evidence>
<evidence type="ECO:0000256" key="8">
    <source>
        <dbReference type="ARBA" id="ARBA00023316"/>
    </source>
</evidence>
<comment type="subcellular location">
    <subcellularLocation>
        <location evidence="1 10">Cell membrane</location>
        <topology evidence="1 10">Multi-pass membrane protein</topology>
    </subcellularLocation>
</comment>
<comment type="function">
    <text evidence="9">Regulates membrane-cell wall junctions and localized cell wall deposition. Required for establishment of the Casparian strip membrane domain (CSD) and the subsequent formation of Casparian strips, a cell wall modification of the root endodermis that determines an apoplastic barrier between the intraorganismal apoplasm and the extraorganismal apoplasm and prevents lateral diffusion.</text>
</comment>
<dbReference type="GO" id="GO:0071555">
    <property type="term" value="P:cell wall organization"/>
    <property type="evidence" value="ECO:0007669"/>
    <property type="project" value="UniProtKB-KW"/>
</dbReference>
<feature type="transmembrane region" description="Helical" evidence="10">
    <location>
        <begin position="211"/>
        <end position="233"/>
    </location>
</feature>
<dbReference type="AlphaFoldDB" id="A0A6N2KG16"/>
<dbReference type="EMBL" id="CAADRP010000324">
    <property type="protein sequence ID" value="VFU26627.1"/>
    <property type="molecule type" value="Genomic_DNA"/>
</dbReference>
<keyword evidence="7 10" id="KW-0472">Membrane</keyword>
<feature type="transmembrane region" description="Helical" evidence="10">
    <location>
        <begin position="109"/>
        <end position="136"/>
    </location>
</feature>
<dbReference type="InterPro" id="IPR006459">
    <property type="entry name" value="CASP/CASPL"/>
</dbReference>
<evidence type="ECO:0000256" key="4">
    <source>
        <dbReference type="ARBA" id="ARBA00022475"/>
    </source>
</evidence>
<feature type="transmembrane region" description="Helical" evidence="10">
    <location>
        <begin position="38"/>
        <end position="61"/>
    </location>
</feature>
<keyword evidence="4 10" id="KW-1003">Cell membrane</keyword>
<accession>A0A6N2KG16</accession>
<feature type="domain" description="Casparian strip membrane protein" evidence="11">
    <location>
        <begin position="36"/>
        <end position="171"/>
    </location>
</feature>
<evidence type="ECO:0000313" key="12">
    <source>
        <dbReference type="EMBL" id="VFU26627.1"/>
    </source>
</evidence>
<evidence type="ECO:0000256" key="1">
    <source>
        <dbReference type="ARBA" id="ARBA00004651"/>
    </source>
</evidence>
<name>A0A6N2KG16_SALVM</name>
<comment type="caution">
    <text evidence="10">Lacks conserved residue(s) required for the propagation of feature annotation.</text>
</comment>
<dbReference type="NCBIfam" id="TIGR01569">
    <property type="entry name" value="A_tha_TIGR01569"/>
    <property type="match status" value="2"/>
</dbReference>
<evidence type="ECO:0000256" key="3">
    <source>
        <dbReference type="ARBA" id="ARBA00011489"/>
    </source>
</evidence>
<dbReference type="PANTHER" id="PTHR36488:SF11">
    <property type="entry name" value="CASP-LIKE PROTEIN"/>
    <property type="match status" value="1"/>
</dbReference>
<comment type="similarity">
    <text evidence="2 10">Belongs to the Casparian strip membrane proteins (CASP) family.</text>
</comment>